<dbReference type="Gene3D" id="3.20.20.300">
    <property type="entry name" value="Glycoside hydrolase, family 3, N-terminal domain"/>
    <property type="match status" value="1"/>
</dbReference>
<dbReference type="OrthoDB" id="8194785at2759"/>
<dbReference type="PANTHER" id="PTHR30480:SF13">
    <property type="entry name" value="BETA-HEXOSAMINIDASE"/>
    <property type="match status" value="1"/>
</dbReference>
<dbReference type="GO" id="GO:0009254">
    <property type="term" value="P:peptidoglycan turnover"/>
    <property type="evidence" value="ECO:0007669"/>
    <property type="project" value="TreeGrafter"/>
</dbReference>
<dbReference type="EC" id="3.2.1.52" evidence="3"/>
<feature type="domain" description="Glycoside hydrolase family 3 N-terminal" evidence="7">
    <location>
        <begin position="96"/>
        <end position="374"/>
    </location>
</feature>
<accession>A0A2A2K5K7</accession>
<dbReference type="InterPro" id="IPR036962">
    <property type="entry name" value="Glyco_hydro_3_N_sf"/>
</dbReference>
<evidence type="ECO:0000256" key="6">
    <source>
        <dbReference type="SAM" id="MobiDB-lite"/>
    </source>
</evidence>
<evidence type="ECO:0000256" key="5">
    <source>
        <dbReference type="ARBA" id="ARBA00023295"/>
    </source>
</evidence>
<dbReference type="SUPFAM" id="SSF51445">
    <property type="entry name" value="(Trans)glycosidases"/>
    <property type="match status" value="1"/>
</dbReference>
<evidence type="ECO:0000256" key="1">
    <source>
        <dbReference type="ARBA" id="ARBA00001231"/>
    </source>
</evidence>
<evidence type="ECO:0000313" key="9">
    <source>
        <dbReference type="Proteomes" id="UP000218231"/>
    </source>
</evidence>
<name>A0A2A2K5K7_9BILA</name>
<dbReference type="STRING" id="2018661.A0A2A2K5K7"/>
<keyword evidence="5" id="KW-0326">Glycosidase</keyword>
<dbReference type="AlphaFoldDB" id="A0A2A2K5K7"/>
<dbReference type="InterPro" id="IPR001764">
    <property type="entry name" value="Glyco_hydro_3_N"/>
</dbReference>
<protein>
    <recommendedName>
        <fullName evidence="3">beta-N-acetylhexosaminidase</fullName>
        <ecNumber evidence="3">3.2.1.52</ecNumber>
    </recommendedName>
</protein>
<evidence type="ECO:0000313" key="8">
    <source>
        <dbReference type="EMBL" id="PAV69286.1"/>
    </source>
</evidence>
<organism evidence="8 9">
    <name type="scientific">Diploscapter pachys</name>
    <dbReference type="NCBI Taxonomy" id="2018661"/>
    <lineage>
        <taxon>Eukaryota</taxon>
        <taxon>Metazoa</taxon>
        <taxon>Ecdysozoa</taxon>
        <taxon>Nematoda</taxon>
        <taxon>Chromadorea</taxon>
        <taxon>Rhabditida</taxon>
        <taxon>Rhabditina</taxon>
        <taxon>Rhabditomorpha</taxon>
        <taxon>Rhabditoidea</taxon>
        <taxon>Rhabditidae</taxon>
        <taxon>Diploscapter</taxon>
    </lineage>
</organism>
<dbReference type="Proteomes" id="UP000218231">
    <property type="component" value="Unassembled WGS sequence"/>
</dbReference>
<proteinExistence type="inferred from homology"/>
<comment type="caution">
    <text evidence="8">The sequence shown here is derived from an EMBL/GenBank/DDBJ whole genome shotgun (WGS) entry which is preliminary data.</text>
</comment>
<dbReference type="InterPro" id="IPR050226">
    <property type="entry name" value="NagZ_Beta-hexosaminidase"/>
</dbReference>
<dbReference type="GO" id="GO:0005975">
    <property type="term" value="P:carbohydrate metabolic process"/>
    <property type="evidence" value="ECO:0007669"/>
    <property type="project" value="InterPro"/>
</dbReference>
<dbReference type="PANTHER" id="PTHR30480">
    <property type="entry name" value="BETA-HEXOSAMINIDASE-RELATED"/>
    <property type="match status" value="1"/>
</dbReference>
<dbReference type="EMBL" id="LIAE01009554">
    <property type="protein sequence ID" value="PAV69286.1"/>
    <property type="molecule type" value="Genomic_DNA"/>
</dbReference>
<evidence type="ECO:0000256" key="3">
    <source>
        <dbReference type="ARBA" id="ARBA00012663"/>
    </source>
</evidence>
<reference evidence="8 9" key="1">
    <citation type="journal article" date="2017" name="Curr. Biol.">
        <title>Genome architecture and evolution of a unichromosomal asexual nematode.</title>
        <authorList>
            <person name="Fradin H."/>
            <person name="Zegar C."/>
            <person name="Gutwein M."/>
            <person name="Lucas J."/>
            <person name="Kovtun M."/>
            <person name="Corcoran D."/>
            <person name="Baugh L.R."/>
            <person name="Kiontke K."/>
            <person name="Gunsalus K."/>
            <person name="Fitch D.H."/>
            <person name="Piano F."/>
        </authorList>
    </citation>
    <scope>NUCLEOTIDE SEQUENCE [LARGE SCALE GENOMIC DNA]</scope>
    <source>
        <strain evidence="8">PF1309</strain>
    </source>
</reference>
<feature type="region of interest" description="Disordered" evidence="6">
    <location>
        <begin position="15"/>
        <end position="49"/>
    </location>
</feature>
<gene>
    <name evidence="8" type="ORF">WR25_25546</name>
</gene>
<dbReference type="Pfam" id="PF00933">
    <property type="entry name" value="Glyco_hydro_3"/>
    <property type="match status" value="1"/>
</dbReference>
<sequence>MDRFFEAVQLSRAARQVGPVGRDRRPHAVPPARQRGQRQPGGGHLRPPACGRRKLLRRQLRRDAVARRSHIGGVRANRFGMKPVIFGIAGLELSPDERAFFTEAEPAGYILFKRNIATREQVRALTDSLRALSGNDRLPILIDQEGGRVARMGPPEWPAFPAGPAFAKLYNTAPMSAIQAMRANGQALGLMLAEVGITVDCAPILDIAQTDTTEAISCRTYGAEPMQVAALGRAMLEGLAAGGVVGVVKHMPGHGRAVVDSHHLLPTVSASAEALEADLEPFRTLRHAPMGMTSHIVFEAWDAERPATLSPTIVNDVIREMIGFDGLLMTDDIDMKALSGTAGEKAAGAIAAGCDLVLDCWARMDEMVEIAGRLGSISDSARARLDTAMASVGAPEGDFAELIARRDAFLALA</sequence>
<keyword evidence="4" id="KW-0378">Hydrolase</keyword>
<comment type="similarity">
    <text evidence="2">Belongs to the glycosyl hydrolase 3 family.</text>
</comment>
<evidence type="ECO:0000259" key="7">
    <source>
        <dbReference type="Pfam" id="PF00933"/>
    </source>
</evidence>
<evidence type="ECO:0000256" key="2">
    <source>
        <dbReference type="ARBA" id="ARBA00005336"/>
    </source>
</evidence>
<dbReference type="GO" id="GO:0004563">
    <property type="term" value="F:beta-N-acetylhexosaminidase activity"/>
    <property type="evidence" value="ECO:0007669"/>
    <property type="project" value="UniProtKB-EC"/>
</dbReference>
<keyword evidence="9" id="KW-1185">Reference proteome</keyword>
<comment type="catalytic activity">
    <reaction evidence="1">
        <text>Hydrolysis of terminal non-reducing N-acetyl-D-hexosamine residues in N-acetyl-beta-D-hexosaminides.</text>
        <dbReference type="EC" id="3.2.1.52"/>
    </reaction>
</comment>
<dbReference type="InterPro" id="IPR017853">
    <property type="entry name" value="GH"/>
</dbReference>
<evidence type="ECO:0000256" key="4">
    <source>
        <dbReference type="ARBA" id="ARBA00022801"/>
    </source>
</evidence>